<organism evidence="1">
    <name type="scientific">Arundo donax</name>
    <name type="common">Giant reed</name>
    <name type="synonym">Donax arundinaceus</name>
    <dbReference type="NCBI Taxonomy" id="35708"/>
    <lineage>
        <taxon>Eukaryota</taxon>
        <taxon>Viridiplantae</taxon>
        <taxon>Streptophyta</taxon>
        <taxon>Embryophyta</taxon>
        <taxon>Tracheophyta</taxon>
        <taxon>Spermatophyta</taxon>
        <taxon>Magnoliopsida</taxon>
        <taxon>Liliopsida</taxon>
        <taxon>Poales</taxon>
        <taxon>Poaceae</taxon>
        <taxon>PACMAD clade</taxon>
        <taxon>Arundinoideae</taxon>
        <taxon>Arundineae</taxon>
        <taxon>Arundo</taxon>
    </lineage>
</organism>
<accession>A0A0A9F5R2</accession>
<name>A0A0A9F5R2_ARUDO</name>
<evidence type="ECO:0000313" key="1">
    <source>
        <dbReference type="EMBL" id="JAE07662.1"/>
    </source>
</evidence>
<sequence length="44" mass="5439">MMKMILRKNLGSLKKNRRMRSIICKFKNQCHIPMRNHLMSWLNH</sequence>
<reference evidence="1" key="2">
    <citation type="journal article" date="2015" name="Data Brief">
        <title>Shoot transcriptome of the giant reed, Arundo donax.</title>
        <authorList>
            <person name="Barrero R.A."/>
            <person name="Guerrero F.D."/>
            <person name="Moolhuijzen P."/>
            <person name="Goolsby J.A."/>
            <person name="Tidwell J."/>
            <person name="Bellgard S.E."/>
            <person name="Bellgard M.I."/>
        </authorList>
    </citation>
    <scope>NUCLEOTIDE SEQUENCE</scope>
    <source>
        <tissue evidence="1">Shoot tissue taken approximately 20 cm above the soil surface</tissue>
    </source>
</reference>
<dbReference type="AlphaFoldDB" id="A0A0A9F5R2"/>
<proteinExistence type="predicted"/>
<protein>
    <submittedName>
        <fullName evidence="1">Uncharacterized protein</fullName>
    </submittedName>
</protein>
<dbReference type="EMBL" id="GBRH01190234">
    <property type="protein sequence ID" value="JAE07662.1"/>
    <property type="molecule type" value="Transcribed_RNA"/>
</dbReference>
<reference evidence="1" key="1">
    <citation type="submission" date="2014-09" db="EMBL/GenBank/DDBJ databases">
        <authorList>
            <person name="Magalhaes I.L.F."/>
            <person name="Oliveira U."/>
            <person name="Santos F.R."/>
            <person name="Vidigal T.H.D.A."/>
            <person name="Brescovit A.D."/>
            <person name="Santos A.J."/>
        </authorList>
    </citation>
    <scope>NUCLEOTIDE SEQUENCE</scope>
    <source>
        <tissue evidence="1">Shoot tissue taken approximately 20 cm above the soil surface</tissue>
    </source>
</reference>